<gene>
    <name evidence="1" type="ORF">J4H91_04800</name>
</gene>
<evidence type="ECO:0000313" key="1">
    <source>
        <dbReference type="EMBL" id="MBO1804637.1"/>
    </source>
</evidence>
<name>A0A939RW52_9MICO</name>
<accession>A0A939RW52</accession>
<dbReference type="Proteomes" id="UP000664398">
    <property type="component" value="Unassembled WGS sequence"/>
</dbReference>
<comment type="caution">
    <text evidence="1">The sequence shown here is derived from an EMBL/GenBank/DDBJ whole genome shotgun (WGS) entry which is preliminary data.</text>
</comment>
<organism evidence="1 2">
    <name type="scientific">Leucobacter ruminantium</name>
    <dbReference type="NCBI Taxonomy" id="1289170"/>
    <lineage>
        <taxon>Bacteria</taxon>
        <taxon>Bacillati</taxon>
        <taxon>Actinomycetota</taxon>
        <taxon>Actinomycetes</taxon>
        <taxon>Micrococcales</taxon>
        <taxon>Microbacteriaceae</taxon>
        <taxon>Leucobacter</taxon>
    </lineage>
</organism>
<evidence type="ECO:0000313" key="2">
    <source>
        <dbReference type="Proteomes" id="UP000664398"/>
    </source>
</evidence>
<dbReference type="EMBL" id="JAGDYL010000006">
    <property type="protein sequence ID" value="MBO1804637.1"/>
    <property type="molecule type" value="Genomic_DNA"/>
</dbReference>
<dbReference type="AlphaFoldDB" id="A0A939RW52"/>
<dbReference type="RefSeq" id="WP_208045127.1">
    <property type="nucleotide sequence ID" value="NZ_JAGDYL010000006.1"/>
</dbReference>
<protein>
    <submittedName>
        <fullName evidence="1">Uncharacterized protein</fullName>
    </submittedName>
</protein>
<proteinExistence type="predicted"/>
<keyword evidence="2" id="KW-1185">Reference proteome</keyword>
<reference evidence="1" key="1">
    <citation type="submission" date="2021-03" db="EMBL/GenBank/DDBJ databases">
        <title>Leucobacter chromiisoli sp. nov., isolated from chromium-containing soil of chemical plant.</title>
        <authorList>
            <person name="Xu Z."/>
        </authorList>
    </citation>
    <scope>NUCLEOTIDE SEQUENCE</scope>
    <source>
        <strain evidence="1">A2</strain>
    </source>
</reference>
<sequence length="71" mass="7797">MRKLMWLLSGVALGFVAAHFVNRTPEGRRFFDRLNRGVDEFGRAFAAGYHDVEAQATGEGAADTPADAKQQ</sequence>